<dbReference type="Pfam" id="PF01485">
    <property type="entry name" value="IBR"/>
    <property type="match status" value="1"/>
</dbReference>
<keyword evidence="8" id="KW-0862">Zinc</keyword>
<keyword evidence="5" id="KW-0677">Repeat</keyword>
<dbReference type="Gene3D" id="1.20.120.1750">
    <property type="match status" value="1"/>
</dbReference>
<comment type="catalytic activity">
    <reaction evidence="1">
        <text>[E2 ubiquitin-conjugating enzyme]-S-ubiquitinyl-L-cysteine + [acceptor protein]-L-lysine = [E2 ubiquitin-conjugating enzyme]-L-cysteine + [acceptor protein]-N(6)-ubiquitinyl-L-lysine.</text>
        <dbReference type="EC" id="2.3.2.31"/>
    </reaction>
</comment>
<dbReference type="STRING" id="1214573.A0A0G2FJ77"/>
<evidence type="ECO:0000256" key="2">
    <source>
        <dbReference type="ARBA" id="ARBA00012251"/>
    </source>
</evidence>
<dbReference type="Proteomes" id="UP000034680">
    <property type="component" value="Unassembled WGS sequence"/>
</dbReference>
<evidence type="ECO:0000256" key="5">
    <source>
        <dbReference type="ARBA" id="ARBA00022737"/>
    </source>
</evidence>
<dbReference type="PANTHER" id="PTHR11685">
    <property type="entry name" value="RBR FAMILY RING FINGER AND IBR DOMAIN-CONTAINING"/>
    <property type="match status" value="1"/>
</dbReference>
<keyword evidence="6" id="KW-0863">Zinc-finger</keyword>
<name>A0A0G2FJ77_9PEZI</name>
<dbReference type="OrthoDB" id="9977870at2759"/>
<keyword evidence="4" id="KW-0479">Metal-binding</keyword>
<dbReference type="EC" id="2.3.2.31" evidence="2"/>
<sequence length="219" mass="25354">MDDLPSRKTAKLKCGHRMCHSCLKRSFKLSITDPQHMPPKCCTAATIPLKHVDRLFDNEFKRTWNKKFVEYSTRNRNYCPKKGCSEFIRPEDIRHADDGRKYGKCDKCRTKVCVRCNGRWHSGRDCPKDEDTVRFMAQAKDEGWQCCFRCKAMVELKEGCNHMTCITKTTYIYAGCKKAVMRHMRGVYSTTKSLKVPLKTTSWVASAIFTDLGTRRAIT</sequence>
<reference evidence="10 11" key="1">
    <citation type="submission" date="2015-05" db="EMBL/GenBank/DDBJ databases">
        <title>Distinctive expansion of gene families associated with plant cell wall degradation and secondary metabolism in the genomes of grapevine trunk pathogens.</title>
        <authorList>
            <person name="Lawrence D.P."/>
            <person name="Travadon R."/>
            <person name="Rolshausen P.E."/>
            <person name="Baumgartner K."/>
        </authorList>
    </citation>
    <scope>NUCLEOTIDE SEQUENCE [LARGE SCALE GENOMIC DNA]</scope>
    <source>
        <strain evidence="10">DA912</strain>
    </source>
</reference>
<accession>A0A0G2FJ77</accession>
<evidence type="ECO:0000256" key="3">
    <source>
        <dbReference type="ARBA" id="ARBA00022679"/>
    </source>
</evidence>
<evidence type="ECO:0000313" key="11">
    <source>
        <dbReference type="Proteomes" id="UP000034680"/>
    </source>
</evidence>
<dbReference type="GO" id="GO:0008270">
    <property type="term" value="F:zinc ion binding"/>
    <property type="evidence" value="ECO:0007669"/>
    <property type="project" value="UniProtKB-KW"/>
</dbReference>
<evidence type="ECO:0000256" key="7">
    <source>
        <dbReference type="ARBA" id="ARBA00022786"/>
    </source>
</evidence>
<organism evidence="10 11">
    <name type="scientific">Diaporthe ampelina</name>
    <dbReference type="NCBI Taxonomy" id="1214573"/>
    <lineage>
        <taxon>Eukaryota</taxon>
        <taxon>Fungi</taxon>
        <taxon>Dikarya</taxon>
        <taxon>Ascomycota</taxon>
        <taxon>Pezizomycotina</taxon>
        <taxon>Sordariomycetes</taxon>
        <taxon>Sordariomycetidae</taxon>
        <taxon>Diaporthales</taxon>
        <taxon>Diaporthaceae</taxon>
        <taxon>Diaporthe</taxon>
    </lineage>
</organism>
<evidence type="ECO:0000256" key="4">
    <source>
        <dbReference type="ARBA" id="ARBA00022723"/>
    </source>
</evidence>
<comment type="caution">
    <text evidence="10">The sequence shown here is derived from an EMBL/GenBank/DDBJ whole genome shotgun (WGS) entry which is preliminary data.</text>
</comment>
<keyword evidence="7" id="KW-0833">Ubl conjugation pathway</keyword>
<dbReference type="SUPFAM" id="SSF57850">
    <property type="entry name" value="RING/U-box"/>
    <property type="match status" value="2"/>
</dbReference>
<proteinExistence type="predicted"/>
<dbReference type="SMART" id="SM00647">
    <property type="entry name" value="IBR"/>
    <property type="match status" value="1"/>
</dbReference>
<protein>
    <recommendedName>
        <fullName evidence="2">RBR-type E3 ubiquitin transferase</fullName>
        <ecNumber evidence="2">2.3.2.31</ecNumber>
    </recommendedName>
</protein>
<dbReference type="InterPro" id="IPR044066">
    <property type="entry name" value="TRIAD_supradom"/>
</dbReference>
<keyword evidence="3" id="KW-0808">Transferase</keyword>
<reference evidence="10 11" key="2">
    <citation type="submission" date="2015-05" db="EMBL/GenBank/DDBJ databases">
        <authorList>
            <person name="Morales-Cruz A."/>
            <person name="Amrine K.C."/>
            <person name="Cantu D."/>
        </authorList>
    </citation>
    <scope>NUCLEOTIDE SEQUENCE [LARGE SCALE GENOMIC DNA]</scope>
    <source>
        <strain evidence="10">DA912</strain>
    </source>
</reference>
<dbReference type="EMBL" id="LCUC01000213">
    <property type="protein sequence ID" value="KKY34181.1"/>
    <property type="molecule type" value="Genomic_DNA"/>
</dbReference>
<keyword evidence="11" id="KW-1185">Reference proteome</keyword>
<dbReference type="InterPro" id="IPR031127">
    <property type="entry name" value="E3_UB_ligase_RBR"/>
</dbReference>
<dbReference type="Gene3D" id="3.30.40.10">
    <property type="entry name" value="Zinc/RING finger domain, C3HC4 (zinc finger)"/>
    <property type="match status" value="1"/>
</dbReference>
<feature type="domain" description="RING-type" evidence="9">
    <location>
        <begin position="1"/>
        <end position="194"/>
    </location>
</feature>
<evidence type="ECO:0000313" key="10">
    <source>
        <dbReference type="EMBL" id="KKY34181.1"/>
    </source>
</evidence>
<dbReference type="InterPro" id="IPR002867">
    <property type="entry name" value="IBR_dom"/>
</dbReference>
<dbReference type="GO" id="GO:0061630">
    <property type="term" value="F:ubiquitin protein ligase activity"/>
    <property type="evidence" value="ECO:0007669"/>
    <property type="project" value="UniProtKB-EC"/>
</dbReference>
<dbReference type="PROSITE" id="PS51873">
    <property type="entry name" value="TRIAD"/>
    <property type="match status" value="1"/>
</dbReference>
<evidence type="ECO:0000256" key="8">
    <source>
        <dbReference type="ARBA" id="ARBA00022833"/>
    </source>
</evidence>
<dbReference type="InterPro" id="IPR013083">
    <property type="entry name" value="Znf_RING/FYVE/PHD"/>
</dbReference>
<gene>
    <name evidence="10" type="ORF">UCDDA912_g05827</name>
</gene>
<dbReference type="GO" id="GO:0016567">
    <property type="term" value="P:protein ubiquitination"/>
    <property type="evidence" value="ECO:0007669"/>
    <property type="project" value="InterPro"/>
</dbReference>
<evidence type="ECO:0000259" key="9">
    <source>
        <dbReference type="PROSITE" id="PS51873"/>
    </source>
</evidence>
<evidence type="ECO:0000256" key="6">
    <source>
        <dbReference type="ARBA" id="ARBA00022771"/>
    </source>
</evidence>
<dbReference type="AlphaFoldDB" id="A0A0G2FJ77"/>
<evidence type="ECO:0000256" key="1">
    <source>
        <dbReference type="ARBA" id="ARBA00001798"/>
    </source>
</evidence>